<proteinExistence type="inferred from homology"/>
<evidence type="ECO:0000313" key="17">
    <source>
        <dbReference type="Proteomes" id="UP000266796"/>
    </source>
</evidence>
<keyword evidence="11 13" id="KW-0030">Aminoacyl-tRNA synthetase</keyword>
<dbReference type="Pfam" id="PF03129">
    <property type="entry name" value="HGTP_anticodon"/>
    <property type="match status" value="1"/>
</dbReference>
<evidence type="ECO:0000256" key="7">
    <source>
        <dbReference type="ARBA" id="ARBA00022833"/>
    </source>
</evidence>
<dbReference type="SMART" id="SM00863">
    <property type="entry name" value="tRNA_SAD"/>
    <property type="match status" value="1"/>
</dbReference>
<dbReference type="SUPFAM" id="SSF52954">
    <property type="entry name" value="Class II aaRS ABD-related"/>
    <property type="match status" value="1"/>
</dbReference>
<dbReference type="CDD" id="cd00860">
    <property type="entry name" value="ThrRS_anticodon"/>
    <property type="match status" value="1"/>
</dbReference>
<dbReference type="InterPro" id="IPR002314">
    <property type="entry name" value="aa-tRNA-synt_IIb"/>
</dbReference>
<dbReference type="PROSITE" id="PS51880">
    <property type="entry name" value="TGS"/>
    <property type="match status" value="1"/>
</dbReference>
<dbReference type="InterPro" id="IPR002320">
    <property type="entry name" value="Thr-tRNA-ligase_IIa"/>
</dbReference>
<dbReference type="HAMAP" id="MF_00184">
    <property type="entry name" value="Thr_tRNA_synth"/>
    <property type="match status" value="1"/>
</dbReference>
<gene>
    <name evidence="13 16" type="primary">thrS</name>
    <name evidence="16" type="ORF">CKSOR_00217</name>
</gene>
<keyword evidence="5 13" id="KW-0479">Metal-binding</keyword>
<dbReference type="RefSeq" id="WP_108673759.1">
    <property type="nucleotide sequence ID" value="NZ_CP025628.1"/>
</dbReference>
<dbReference type="GO" id="GO:0005737">
    <property type="term" value="C:cytoplasm"/>
    <property type="evidence" value="ECO:0007669"/>
    <property type="project" value="UniProtKB-SubCell"/>
</dbReference>
<dbReference type="InterPro" id="IPR012676">
    <property type="entry name" value="TGS-like"/>
</dbReference>
<dbReference type="InterPro" id="IPR047246">
    <property type="entry name" value="ThrRS_anticodon"/>
</dbReference>
<dbReference type="GO" id="GO:0004829">
    <property type="term" value="F:threonine-tRNA ligase activity"/>
    <property type="evidence" value="ECO:0007669"/>
    <property type="project" value="UniProtKB-UniRule"/>
</dbReference>
<dbReference type="SUPFAM" id="SSF55186">
    <property type="entry name" value="ThrRS/AlaRS common domain"/>
    <property type="match status" value="1"/>
</dbReference>
<comment type="cofactor">
    <cofactor evidence="13">
        <name>Zn(2+)</name>
        <dbReference type="ChEBI" id="CHEBI:29105"/>
    </cofactor>
    <text evidence="13">Binds 1 zinc ion per subunit.</text>
</comment>
<evidence type="ECO:0000256" key="10">
    <source>
        <dbReference type="ARBA" id="ARBA00022917"/>
    </source>
</evidence>
<evidence type="ECO:0000256" key="1">
    <source>
        <dbReference type="ARBA" id="ARBA00008226"/>
    </source>
</evidence>
<organism evidence="16 17">
    <name type="scientific">Candidatus Kinetoplastidibacterium kentomonadis</name>
    <dbReference type="NCBI Taxonomy" id="1576550"/>
    <lineage>
        <taxon>Bacteria</taxon>
        <taxon>Pseudomonadati</taxon>
        <taxon>Pseudomonadota</taxon>
        <taxon>Betaproteobacteria</taxon>
        <taxon>Candidatus Kinetoplastidibacterium</taxon>
    </lineage>
</organism>
<dbReference type="InterPro" id="IPR018163">
    <property type="entry name" value="Thr/Ala-tRNA-synth_IIc_edit"/>
</dbReference>
<keyword evidence="17" id="KW-1185">Reference proteome</keyword>
<evidence type="ECO:0000256" key="12">
    <source>
        <dbReference type="ARBA" id="ARBA00049515"/>
    </source>
</evidence>
<evidence type="ECO:0000259" key="14">
    <source>
        <dbReference type="PROSITE" id="PS50862"/>
    </source>
</evidence>
<dbReference type="PRINTS" id="PR01047">
    <property type="entry name" value="TRNASYNTHTHR"/>
</dbReference>
<dbReference type="InterPro" id="IPR004154">
    <property type="entry name" value="Anticodon-bd"/>
</dbReference>
<dbReference type="Proteomes" id="UP000266796">
    <property type="component" value="Chromosome"/>
</dbReference>
<dbReference type="Gene3D" id="3.30.930.10">
    <property type="entry name" value="Bira Bifunctional Protein, Domain 2"/>
    <property type="match status" value="1"/>
</dbReference>
<reference evidence="16 17" key="1">
    <citation type="journal article" date="2018" name="Parasitology">
        <title>The reduced genome of Candidatus Kinetoplastibacterium sorsogonicusi, the endosymbiont of Kentomonas sorsogonicus (Trypanosomatidae): loss of the haem-synthesis pathway.</title>
        <authorList>
            <person name="Silva F.M."/>
            <person name="Kostygov A.Y."/>
            <person name="Spodareva V.V."/>
            <person name="Butenko A."/>
            <person name="Tossou R."/>
            <person name="Lukes J."/>
            <person name="Yurchenko V."/>
            <person name="Alves J.M.P."/>
        </authorList>
    </citation>
    <scope>NUCLEOTIDE SEQUENCE [LARGE SCALE GENOMIC DNA]</scope>
    <source>
        <strain evidence="16 17">MF-08</strain>
    </source>
</reference>
<keyword evidence="2 13" id="KW-0963">Cytoplasm</keyword>
<keyword evidence="10 13" id="KW-0648">Protein biosynthesis</keyword>
<keyword evidence="7 13" id="KW-0862">Zinc</keyword>
<protein>
    <recommendedName>
        <fullName evidence="13">Threonine--tRNA ligase</fullName>
        <ecNumber evidence="13">6.1.1.3</ecNumber>
    </recommendedName>
    <alternativeName>
        <fullName evidence="13">Threonyl-tRNA synthetase</fullName>
        <shortName evidence="13">ThrRS</shortName>
    </alternativeName>
</protein>
<feature type="binding site" evidence="13">
    <location>
        <position position="337"/>
    </location>
    <ligand>
        <name>Zn(2+)</name>
        <dbReference type="ChEBI" id="CHEBI:29105"/>
        <note>catalytic</note>
    </ligand>
</feature>
<evidence type="ECO:0000256" key="3">
    <source>
        <dbReference type="ARBA" id="ARBA00022555"/>
    </source>
</evidence>
<keyword evidence="6 13" id="KW-0547">Nucleotide-binding</keyword>
<dbReference type="AlphaFoldDB" id="A0A3S7J9J6"/>
<dbReference type="SUPFAM" id="SSF55681">
    <property type="entry name" value="Class II aaRS and biotin synthetases"/>
    <property type="match status" value="1"/>
</dbReference>
<dbReference type="Pfam" id="PF02824">
    <property type="entry name" value="TGS"/>
    <property type="match status" value="1"/>
</dbReference>
<evidence type="ECO:0000256" key="2">
    <source>
        <dbReference type="ARBA" id="ARBA00022490"/>
    </source>
</evidence>
<evidence type="ECO:0000256" key="9">
    <source>
        <dbReference type="ARBA" id="ARBA00022884"/>
    </source>
</evidence>
<dbReference type="FunFam" id="3.40.50.800:FF:000001">
    <property type="entry name" value="Threonine--tRNA ligase"/>
    <property type="match status" value="1"/>
</dbReference>
<evidence type="ECO:0000313" key="16">
    <source>
        <dbReference type="EMBL" id="AWD32340.1"/>
    </source>
</evidence>
<accession>A0A3S7J9J6</accession>
<dbReference type="InterPro" id="IPR045864">
    <property type="entry name" value="aa-tRNA-synth_II/BPL/LPL"/>
</dbReference>
<feature type="region of interest" description="Catalytic" evidence="13">
    <location>
        <begin position="246"/>
        <end position="537"/>
    </location>
</feature>
<dbReference type="NCBIfam" id="TIGR00418">
    <property type="entry name" value="thrS"/>
    <property type="match status" value="1"/>
</dbReference>
<dbReference type="PROSITE" id="PS50862">
    <property type="entry name" value="AA_TRNA_LIGASE_II"/>
    <property type="match status" value="1"/>
</dbReference>
<dbReference type="EC" id="6.1.1.3" evidence="13"/>
<sequence>MIQITLHNGSIFEYSHPVTVSHLAHMISKDLFKKALGAIILSNKNYPLVDVNYLIKEDINIKIVTAEDPEGLDIIRHSTAHLLAYAVKSLFDDIKIAIGPTTKDGFFYDFSYKRSFTPDDLILIENKMKELAKKNEPIIKKELSREDAINLFESLNETYKVSLIVNIPNNEKITIYQEGDFIDLCKGPHVPSTGFLKVFKLTKISGAYWQGNSKNEMLQRIYGTAWNSIEDQNNYIHMLEEAEKRDHRKIGKELDLFHFQEEAPGLIFWHEKGWVIWQQIELYMRGIYKNNDYKEVKSPQIIDISLWKKTGHWDNYRENIFTTESENRIYGIKPMNCPGHIQIFKSKLHSYRELPIRYGEFGQCHRNESSGSLHGIMRVRGFTQDDGHIFCTPDQIQEECIKFTLLLQKVYRDFGFTDILYRVATRPKKKIGTDAIWDLSEKALVDSLKKSNCNFEIMPEDGAFYGPKIEYTLKDAIGRFWQCGTLQVDFSMPSLLGAEYIDKHDQRINPVIIHRAILGSFERFIGMLIEHYVGAMPTWLAPIQVVICCISDIYSEYVEKLNHLFLKENFRSITDLRSEKINKKIREHSLQKIPYILIIGEKEMNTDTVSVRGLKNLNLGSMSIEAFIKILKEDINSKRCIL</sequence>
<dbReference type="InterPro" id="IPR006195">
    <property type="entry name" value="aa-tRNA-synth_II"/>
</dbReference>
<dbReference type="Gene3D" id="3.30.980.10">
    <property type="entry name" value="Threonyl-trna Synthetase, Chain A, domain 2"/>
    <property type="match status" value="1"/>
</dbReference>
<dbReference type="InterPro" id="IPR004095">
    <property type="entry name" value="TGS"/>
</dbReference>
<evidence type="ECO:0000256" key="6">
    <source>
        <dbReference type="ARBA" id="ARBA00022741"/>
    </source>
</evidence>
<comment type="catalytic activity">
    <reaction evidence="12 13">
        <text>tRNA(Thr) + L-threonine + ATP = L-threonyl-tRNA(Thr) + AMP + diphosphate + H(+)</text>
        <dbReference type="Rhea" id="RHEA:24624"/>
        <dbReference type="Rhea" id="RHEA-COMP:9670"/>
        <dbReference type="Rhea" id="RHEA-COMP:9704"/>
        <dbReference type="ChEBI" id="CHEBI:15378"/>
        <dbReference type="ChEBI" id="CHEBI:30616"/>
        <dbReference type="ChEBI" id="CHEBI:33019"/>
        <dbReference type="ChEBI" id="CHEBI:57926"/>
        <dbReference type="ChEBI" id="CHEBI:78442"/>
        <dbReference type="ChEBI" id="CHEBI:78534"/>
        <dbReference type="ChEBI" id="CHEBI:456215"/>
        <dbReference type="EC" id="6.1.1.3"/>
    </reaction>
</comment>
<dbReference type="PANTHER" id="PTHR11451:SF44">
    <property type="entry name" value="THREONINE--TRNA LIGASE, CHLOROPLASTIC_MITOCHONDRIAL 2"/>
    <property type="match status" value="1"/>
</dbReference>
<feature type="binding site" evidence="13">
    <location>
        <position position="388"/>
    </location>
    <ligand>
        <name>Zn(2+)</name>
        <dbReference type="ChEBI" id="CHEBI:29105"/>
        <note>catalytic</note>
    </ligand>
</feature>
<dbReference type="OrthoDB" id="9802304at2"/>
<dbReference type="EMBL" id="CP025628">
    <property type="protein sequence ID" value="AWD32340.1"/>
    <property type="molecule type" value="Genomic_DNA"/>
</dbReference>
<keyword evidence="4 13" id="KW-0436">Ligase</keyword>
<dbReference type="CDD" id="cd01667">
    <property type="entry name" value="TGS_ThrRS"/>
    <property type="match status" value="1"/>
</dbReference>
<dbReference type="GO" id="GO:0006435">
    <property type="term" value="P:threonyl-tRNA aminoacylation"/>
    <property type="evidence" value="ECO:0007669"/>
    <property type="project" value="UniProtKB-UniRule"/>
</dbReference>
<evidence type="ECO:0000256" key="13">
    <source>
        <dbReference type="HAMAP-Rule" id="MF_00184"/>
    </source>
</evidence>
<feature type="domain" description="TGS" evidence="15">
    <location>
        <begin position="1"/>
        <end position="65"/>
    </location>
</feature>
<feature type="domain" description="Aminoacyl-transfer RNA synthetases class-II family profile" evidence="14">
    <location>
        <begin position="246"/>
        <end position="537"/>
    </location>
</feature>
<feature type="binding site" evidence="13">
    <location>
        <position position="514"/>
    </location>
    <ligand>
        <name>Zn(2+)</name>
        <dbReference type="ChEBI" id="CHEBI:29105"/>
        <note>catalytic</note>
    </ligand>
</feature>
<dbReference type="InterPro" id="IPR033728">
    <property type="entry name" value="ThrRS_core"/>
</dbReference>
<dbReference type="GO" id="GO:0005524">
    <property type="term" value="F:ATP binding"/>
    <property type="evidence" value="ECO:0007669"/>
    <property type="project" value="UniProtKB-UniRule"/>
</dbReference>
<dbReference type="FunFam" id="3.30.54.20:FF:000002">
    <property type="entry name" value="Threonine--tRNA ligase"/>
    <property type="match status" value="1"/>
</dbReference>
<dbReference type="Pfam" id="PF07973">
    <property type="entry name" value="tRNA_SAD"/>
    <property type="match status" value="1"/>
</dbReference>
<dbReference type="FunFam" id="3.30.930.10:FF:000002">
    <property type="entry name" value="Threonine--tRNA ligase"/>
    <property type="match status" value="1"/>
</dbReference>
<comment type="subunit">
    <text evidence="13">Homodimer.</text>
</comment>
<keyword evidence="8 13" id="KW-0067">ATP-binding</keyword>
<dbReference type="Gene3D" id="3.10.20.30">
    <property type="match status" value="1"/>
</dbReference>
<evidence type="ECO:0000256" key="11">
    <source>
        <dbReference type="ARBA" id="ARBA00023146"/>
    </source>
</evidence>
<dbReference type="KEGG" id="kso:CKSOR_00217"/>
<comment type="subcellular location">
    <subcellularLocation>
        <location evidence="13">Cytoplasm</location>
    </subcellularLocation>
</comment>
<comment type="similarity">
    <text evidence="1 13">Belongs to the class-II aminoacyl-tRNA synthetase family.</text>
</comment>
<keyword evidence="9 13" id="KW-0694">RNA-binding</keyword>
<dbReference type="InterPro" id="IPR012675">
    <property type="entry name" value="Beta-grasp_dom_sf"/>
</dbReference>
<dbReference type="Gene3D" id="3.30.54.20">
    <property type="match status" value="1"/>
</dbReference>
<dbReference type="InterPro" id="IPR012947">
    <property type="entry name" value="tRNA_SAD"/>
</dbReference>
<dbReference type="GO" id="GO:0000049">
    <property type="term" value="F:tRNA binding"/>
    <property type="evidence" value="ECO:0007669"/>
    <property type="project" value="UniProtKB-KW"/>
</dbReference>
<name>A0A3S7J9J6_9PROT</name>
<dbReference type="GO" id="GO:0046872">
    <property type="term" value="F:metal ion binding"/>
    <property type="evidence" value="ECO:0007669"/>
    <property type="project" value="UniProtKB-KW"/>
</dbReference>
<dbReference type="InterPro" id="IPR036621">
    <property type="entry name" value="Anticodon-bd_dom_sf"/>
</dbReference>
<keyword evidence="3 13" id="KW-0820">tRNA-binding</keyword>
<dbReference type="CDD" id="cd00771">
    <property type="entry name" value="ThrRS_core"/>
    <property type="match status" value="1"/>
</dbReference>
<dbReference type="SUPFAM" id="SSF81271">
    <property type="entry name" value="TGS-like"/>
    <property type="match status" value="1"/>
</dbReference>
<evidence type="ECO:0000259" key="15">
    <source>
        <dbReference type="PROSITE" id="PS51880"/>
    </source>
</evidence>
<dbReference type="Pfam" id="PF00587">
    <property type="entry name" value="tRNA-synt_2b"/>
    <property type="match status" value="1"/>
</dbReference>
<evidence type="ECO:0000256" key="4">
    <source>
        <dbReference type="ARBA" id="ARBA00022598"/>
    </source>
</evidence>
<evidence type="ECO:0000256" key="5">
    <source>
        <dbReference type="ARBA" id="ARBA00022723"/>
    </source>
</evidence>
<dbReference type="FunFam" id="3.30.980.10:FF:000005">
    <property type="entry name" value="Threonyl-tRNA synthetase, mitochondrial"/>
    <property type="match status" value="1"/>
</dbReference>
<dbReference type="PANTHER" id="PTHR11451">
    <property type="entry name" value="THREONINE-TRNA LIGASE"/>
    <property type="match status" value="1"/>
</dbReference>
<evidence type="ECO:0000256" key="8">
    <source>
        <dbReference type="ARBA" id="ARBA00022840"/>
    </source>
</evidence>
<dbReference type="Gene3D" id="3.40.50.800">
    <property type="entry name" value="Anticodon-binding domain"/>
    <property type="match status" value="1"/>
</dbReference>